<gene>
    <name evidence="9" type="ORF">HNQ68_000096</name>
</gene>
<dbReference type="GO" id="GO:0071555">
    <property type="term" value="P:cell wall organization"/>
    <property type="evidence" value="ECO:0007669"/>
    <property type="project" value="TreeGrafter"/>
</dbReference>
<dbReference type="AlphaFoldDB" id="A0A7W8AFW1"/>
<comment type="cofactor">
    <cofactor evidence="7">
        <name>Mg(2+)</name>
        <dbReference type="ChEBI" id="CHEBI:18420"/>
    </cofactor>
</comment>
<dbReference type="PANTHER" id="PTHR22926">
    <property type="entry name" value="PHOSPHO-N-ACETYLMURAMOYL-PENTAPEPTIDE-TRANSFERASE"/>
    <property type="match status" value="1"/>
</dbReference>
<dbReference type="GO" id="GO:0044038">
    <property type="term" value="P:cell wall macromolecule biosynthetic process"/>
    <property type="evidence" value="ECO:0007669"/>
    <property type="project" value="TreeGrafter"/>
</dbReference>
<feature type="transmembrane region" description="Helical" evidence="8">
    <location>
        <begin position="236"/>
        <end position="255"/>
    </location>
</feature>
<dbReference type="GO" id="GO:0005886">
    <property type="term" value="C:plasma membrane"/>
    <property type="evidence" value="ECO:0007669"/>
    <property type="project" value="UniProtKB-SubCell"/>
</dbReference>
<proteinExistence type="predicted"/>
<keyword evidence="4 8" id="KW-0812">Transmembrane</keyword>
<dbReference type="Proteomes" id="UP000531231">
    <property type="component" value="Unassembled WGS sequence"/>
</dbReference>
<keyword evidence="6 8" id="KW-0472">Membrane</keyword>
<dbReference type="GO" id="GO:0016780">
    <property type="term" value="F:phosphotransferase activity, for other substituted phosphate groups"/>
    <property type="evidence" value="ECO:0007669"/>
    <property type="project" value="InterPro"/>
</dbReference>
<evidence type="ECO:0000256" key="7">
    <source>
        <dbReference type="PIRSR" id="PIRSR600715-1"/>
    </source>
</evidence>
<reference evidence="9 10" key="1">
    <citation type="submission" date="2020-08" db="EMBL/GenBank/DDBJ databases">
        <title>Genomic Encyclopedia of Type Strains, Phase IV (KMG-IV): sequencing the most valuable type-strain genomes for metagenomic binning, comparative biology and taxonomic classification.</title>
        <authorList>
            <person name="Goeker M."/>
        </authorList>
    </citation>
    <scope>NUCLEOTIDE SEQUENCE [LARGE SCALE GENOMIC DNA]</scope>
    <source>
        <strain evidence="9 10">DSM 25620</strain>
    </source>
</reference>
<evidence type="ECO:0000256" key="8">
    <source>
        <dbReference type="SAM" id="Phobius"/>
    </source>
</evidence>
<feature type="transmembrane region" description="Helical" evidence="8">
    <location>
        <begin position="83"/>
        <end position="104"/>
    </location>
</feature>
<evidence type="ECO:0000256" key="3">
    <source>
        <dbReference type="ARBA" id="ARBA00022679"/>
    </source>
</evidence>
<keyword evidence="7" id="KW-0479">Metal-binding</keyword>
<feature type="transmembrane region" description="Helical" evidence="8">
    <location>
        <begin position="207"/>
        <end position="230"/>
    </location>
</feature>
<evidence type="ECO:0000256" key="2">
    <source>
        <dbReference type="ARBA" id="ARBA00022475"/>
    </source>
</evidence>
<feature type="transmembrane region" description="Helical" evidence="8">
    <location>
        <begin position="57"/>
        <end position="77"/>
    </location>
</feature>
<keyword evidence="10" id="KW-1185">Reference proteome</keyword>
<dbReference type="InterPro" id="IPR000715">
    <property type="entry name" value="Glycosyl_transferase_4"/>
</dbReference>
<accession>A0A7W8AFW1</accession>
<keyword evidence="7" id="KW-0460">Magnesium</keyword>
<keyword evidence="5 8" id="KW-1133">Transmembrane helix</keyword>
<dbReference type="PANTHER" id="PTHR22926:SF3">
    <property type="entry name" value="UNDECAPRENYL-PHOSPHATE ALPHA-N-ACETYLGLUCOSAMINYL 1-PHOSPHATE TRANSFERASE"/>
    <property type="match status" value="1"/>
</dbReference>
<dbReference type="GO" id="GO:0009103">
    <property type="term" value="P:lipopolysaccharide biosynthetic process"/>
    <property type="evidence" value="ECO:0007669"/>
    <property type="project" value="TreeGrafter"/>
</dbReference>
<keyword evidence="3 9" id="KW-0808">Transferase</keyword>
<sequence>MSISLVIAASLVWVIGYLDDRKELSVRARLPLQLLAAILAVYSLGANFQLLPDLLPYWLEMLILSIAILGSINVANFMDGLDWLTVTGIGIPLFLLGILSAIFLQEPAIPAISLAISGALAGFAVFNRPPASIFLGDSGSLPLGLITGAVFLLFAGQAGIIAALILPLYYILDAGSTIILRLSKGENILQAHSSHAYQIAKRSGKSVYFVTGSLALLNLILGAITAAALWSGTLIGQLYGLIIALVLTALLILYFRKRV</sequence>
<comment type="caution">
    <text evidence="9">The sequence shown here is derived from an EMBL/GenBank/DDBJ whole genome shotgun (WGS) entry which is preliminary data.</text>
</comment>
<evidence type="ECO:0000313" key="9">
    <source>
        <dbReference type="EMBL" id="MBB5089584.1"/>
    </source>
</evidence>
<comment type="subcellular location">
    <subcellularLocation>
        <location evidence="1">Cell membrane</location>
        <topology evidence="1">Multi-pass membrane protein</topology>
    </subcellularLocation>
</comment>
<dbReference type="GO" id="GO:0046872">
    <property type="term" value="F:metal ion binding"/>
    <property type="evidence" value="ECO:0007669"/>
    <property type="project" value="UniProtKB-KW"/>
</dbReference>
<feature type="transmembrane region" description="Helical" evidence="8">
    <location>
        <begin position="146"/>
        <end position="172"/>
    </location>
</feature>
<evidence type="ECO:0000256" key="1">
    <source>
        <dbReference type="ARBA" id="ARBA00004651"/>
    </source>
</evidence>
<feature type="transmembrane region" description="Helical" evidence="8">
    <location>
        <begin position="109"/>
        <end position="126"/>
    </location>
</feature>
<feature type="binding site" evidence="7">
    <location>
        <position position="76"/>
    </location>
    <ligand>
        <name>Mg(2+)</name>
        <dbReference type="ChEBI" id="CHEBI:18420"/>
    </ligand>
</feature>
<feature type="binding site" evidence="7">
    <location>
        <position position="137"/>
    </location>
    <ligand>
        <name>Mg(2+)</name>
        <dbReference type="ChEBI" id="CHEBI:18420"/>
    </ligand>
</feature>
<dbReference type="EMBL" id="JACHIL010000001">
    <property type="protein sequence ID" value="MBB5089584.1"/>
    <property type="molecule type" value="Genomic_DNA"/>
</dbReference>
<keyword evidence="2" id="KW-1003">Cell membrane</keyword>
<evidence type="ECO:0000256" key="5">
    <source>
        <dbReference type="ARBA" id="ARBA00022989"/>
    </source>
</evidence>
<organism evidence="9 10">
    <name type="scientific">Pseudochrobactrum saccharolyticum</name>
    <dbReference type="NCBI Taxonomy" id="354352"/>
    <lineage>
        <taxon>Bacteria</taxon>
        <taxon>Pseudomonadati</taxon>
        <taxon>Pseudomonadota</taxon>
        <taxon>Alphaproteobacteria</taxon>
        <taxon>Hyphomicrobiales</taxon>
        <taxon>Brucellaceae</taxon>
        <taxon>Pseudochrobactrum</taxon>
    </lineage>
</organism>
<feature type="transmembrane region" description="Helical" evidence="8">
    <location>
        <begin position="28"/>
        <end position="45"/>
    </location>
</feature>
<name>A0A7W8AFW1_9HYPH</name>
<evidence type="ECO:0000256" key="4">
    <source>
        <dbReference type="ARBA" id="ARBA00022692"/>
    </source>
</evidence>
<evidence type="ECO:0000313" key="10">
    <source>
        <dbReference type="Proteomes" id="UP000531231"/>
    </source>
</evidence>
<dbReference type="Pfam" id="PF00953">
    <property type="entry name" value="Glycos_transf_4"/>
    <property type="match status" value="1"/>
</dbReference>
<evidence type="ECO:0000256" key="6">
    <source>
        <dbReference type="ARBA" id="ARBA00023136"/>
    </source>
</evidence>
<protein>
    <submittedName>
        <fullName evidence="9">UDP-N-acetylmuramyl pentapeptide phosphotransferase/UDP-N-acetylglucosamine-1-phosphate transferase</fullName>
    </submittedName>
</protein>